<organism evidence="1 2">
    <name type="scientific">Xenorhabdus nematophila (strain ATCC 19061 / DSM 3370 / CCUG 14189 / LMG 1036 / NCIMB 9965 / AN6)</name>
    <dbReference type="NCBI Taxonomy" id="406817"/>
    <lineage>
        <taxon>Bacteria</taxon>
        <taxon>Pseudomonadati</taxon>
        <taxon>Pseudomonadota</taxon>
        <taxon>Gammaproteobacteria</taxon>
        <taxon>Enterobacterales</taxon>
        <taxon>Morganellaceae</taxon>
        <taxon>Xenorhabdus</taxon>
    </lineage>
</organism>
<protein>
    <submittedName>
        <fullName evidence="1">Uncharacterized protein</fullName>
    </submittedName>
</protein>
<evidence type="ECO:0000313" key="2">
    <source>
        <dbReference type="Proteomes" id="UP000008075"/>
    </source>
</evidence>
<dbReference type="AlphaFoldDB" id="D3VJM4"/>
<dbReference type="KEGG" id="xne:XNC1_0709"/>
<keyword evidence="2" id="KW-1185">Reference proteome</keyword>
<gene>
    <name evidence="1" type="ordered locus">XNC1_0709</name>
</gene>
<proteinExistence type="predicted"/>
<sequence>MLFTLNTHTRAWSYLNARAS</sequence>
<reference evidence="1 2" key="1">
    <citation type="journal article" date="2011" name="PLoS ONE">
        <title>The entomopathogenic bacterial endosymbionts xenorhabdus and photorhabdus: convergent lifestyles from divergent genomes.</title>
        <authorList>
            <person name="Chaston J.M."/>
            <person name="Suen G."/>
            <person name="Tucker S.L."/>
            <person name="Andersen A.W."/>
            <person name="Bhasin A."/>
            <person name="Bode E."/>
            <person name="Bode H.B."/>
            <person name="Brachmann A.O."/>
            <person name="Cowles C.E."/>
            <person name="Cowles K.N."/>
            <person name="Darby C."/>
            <person name="de Leon L."/>
            <person name="Drace K."/>
            <person name="Du Z."/>
            <person name="Givaudan A."/>
            <person name="Herbert Tran E.E."/>
            <person name="Jewell K.A."/>
            <person name="Knack J.J."/>
            <person name="Krasomil-Osterfeld K.C."/>
            <person name="Kukor R."/>
            <person name="Lanois A."/>
            <person name="Latreille P."/>
            <person name="Leimgruber N.K."/>
            <person name="Lipke C.M."/>
            <person name="Liu R."/>
            <person name="Lu X."/>
            <person name="Martens E.C."/>
            <person name="Marri P.R."/>
            <person name="Medigue C."/>
            <person name="Menard M.L."/>
            <person name="Miller N.M."/>
            <person name="Morales-Soto N."/>
            <person name="Norton S."/>
            <person name="Ogier J.C."/>
            <person name="Orchard S.S."/>
            <person name="Park D."/>
            <person name="Park Y."/>
            <person name="Qurollo B.A."/>
            <person name="Sugar D.R."/>
            <person name="Richards G.R."/>
            <person name="Rouy Z."/>
            <person name="Slominski B."/>
            <person name="Slominski K."/>
            <person name="Snyder H."/>
            <person name="Tjaden B.C."/>
            <person name="van der Hoeven R."/>
            <person name="Welch R.D."/>
            <person name="Wheeler C."/>
            <person name="Xiang B."/>
            <person name="Barbazuk B."/>
            <person name="Gaudriault S."/>
            <person name="Goodner B."/>
            <person name="Slater S.C."/>
            <person name="Forst S."/>
            <person name="Goldman B.S."/>
            <person name="Goodrich-Blair H."/>
        </authorList>
    </citation>
    <scope>NUCLEOTIDE SEQUENCE [LARGE SCALE GENOMIC DNA]</scope>
    <source>
        <strain evidence="2">ATCC 19061 / DSM 3370 / CCUG 14189 / LMG 1036 / NCIMB 9965 / AN6</strain>
    </source>
</reference>
<name>D3VJM4_XENNA</name>
<dbReference type="EMBL" id="FN667742">
    <property type="protein sequence ID" value="CBJ88780.1"/>
    <property type="molecule type" value="Genomic_DNA"/>
</dbReference>
<dbReference type="HOGENOM" id="CLU_3428453_0_0_6"/>
<evidence type="ECO:0000313" key="1">
    <source>
        <dbReference type="EMBL" id="CBJ88780.1"/>
    </source>
</evidence>
<dbReference type="Proteomes" id="UP000008075">
    <property type="component" value="Chromosome"/>
</dbReference>
<accession>D3VJM4</accession>